<keyword evidence="2" id="KW-1185">Reference proteome</keyword>
<evidence type="ECO:0000313" key="2">
    <source>
        <dbReference type="Proteomes" id="UP000193623"/>
    </source>
</evidence>
<dbReference type="RefSeq" id="WP_085863344.1">
    <property type="nucleotide sequence ID" value="NZ_FWFT01000001.1"/>
</dbReference>
<dbReference type="EMBL" id="FWFT01000001">
    <property type="protein sequence ID" value="SLN22848.1"/>
    <property type="molecule type" value="Genomic_DNA"/>
</dbReference>
<protein>
    <recommendedName>
        <fullName evidence="3">DUF1127 domain-containing protein</fullName>
    </recommendedName>
</protein>
<evidence type="ECO:0000313" key="1">
    <source>
        <dbReference type="EMBL" id="SLN22848.1"/>
    </source>
</evidence>
<accession>A0A1Y5RQV7</accession>
<organism evidence="1 2">
    <name type="scientific">Pseudooctadecabacter jejudonensis</name>
    <dbReference type="NCBI Taxonomy" id="1391910"/>
    <lineage>
        <taxon>Bacteria</taxon>
        <taxon>Pseudomonadati</taxon>
        <taxon>Pseudomonadota</taxon>
        <taxon>Alphaproteobacteria</taxon>
        <taxon>Rhodobacterales</taxon>
        <taxon>Paracoccaceae</taxon>
        <taxon>Pseudooctadecabacter</taxon>
    </lineage>
</organism>
<dbReference type="Proteomes" id="UP000193623">
    <property type="component" value="Unassembled WGS sequence"/>
</dbReference>
<dbReference type="AlphaFoldDB" id="A0A1Y5RQV7"/>
<proteinExistence type="predicted"/>
<dbReference type="OrthoDB" id="8096613at2"/>
<evidence type="ECO:0008006" key="3">
    <source>
        <dbReference type="Google" id="ProtNLM"/>
    </source>
</evidence>
<reference evidence="1 2" key="1">
    <citation type="submission" date="2017-03" db="EMBL/GenBank/DDBJ databases">
        <authorList>
            <person name="Afonso C.L."/>
            <person name="Miller P.J."/>
            <person name="Scott M.A."/>
            <person name="Spackman E."/>
            <person name="Goraichik I."/>
            <person name="Dimitrov K.M."/>
            <person name="Suarez D.L."/>
            <person name="Swayne D.E."/>
        </authorList>
    </citation>
    <scope>NUCLEOTIDE SEQUENCE [LARGE SCALE GENOMIC DNA]</scope>
    <source>
        <strain evidence="1 2">CECT 8397</strain>
    </source>
</reference>
<name>A0A1Y5RQV7_9RHOB</name>
<sequence>MTALTFARPRPSSAGRMRSIALMIAVVHERRALRRLTSRQMADMGVSAADIAREIQRPFWDFPTNRP</sequence>
<gene>
    <name evidence="1" type="ORF">PSJ8397_00946</name>
</gene>